<dbReference type="Gene3D" id="3.30.360.10">
    <property type="entry name" value="Dihydrodipicolinate Reductase, domain 2"/>
    <property type="match status" value="1"/>
</dbReference>
<dbReference type="Gene3D" id="3.40.50.720">
    <property type="entry name" value="NAD(P)-binding Rossmann-like Domain"/>
    <property type="match status" value="1"/>
</dbReference>
<evidence type="ECO:0000256" key="2">
    <source>
        <dbReference type="ARBA" id="ARBA00022642"/>
    </source>
</evidence>
<comment type="caution">
    <text evidence="9">The sequence shown here is derived from an EMBL/GenBank/DDBJ whole genome shotgun (WGS) entry which is preliminary data.</text>
</comment>
<dbReference type="PANTHER" id="PTHR31873:SF6">
    <property type="entry name" value="ASPARTATE DEHYDROGENASE DOMAIN-CONTAINING PROTEIN"/>
    <property type="match status" value="1"/>
</dbReference>
<feature type="binding site" evidence="6">
    <location>
        <position position="181"/>
    </location>
    <ligand>
        <name>NAD(+)</name>
        <dbReference type="ChEBI" id="CHEBI:57540"/>
    </ligand>
</feature>
<comment type="miscellaneous">
    <text evidence="6">The iminoaspartate product is unstable in aqueous solution and can decompose to oxaloacetate and ammonia.</text>
</comment>
<feature type="active site" evidence="6">
    <location>
        <position position="211"/>
    </location>
</feature>
<comment type="catalytic activity">
    <reaction evidence="6">
        <text>L-aspartate + NAD(+) + H2O = oxaloacetate + NH4(+) + NADH + H(+)</text>
        <dbReference type="Rhea" id="RHEA:11788"/>
        <dbReference type="ChEBI" id="CHEBI:15377"/>
        <dbReference type="ChEBI" id="CHEBI:15378"/>
        <dbReference type="ChEBI" id="CHEBI:16452"/>
        <dbReference type="ChEBI" id="CHEBI:28938"/>
        <dbReference type="ChEBI" id="CHEBI:29991"/>
        <dbReference type="ChEBI" id="CHEBI:57540"/>
        <dbReference type="ChEBI" id="CHEBI:57945"/>
        <dbReference type="EC" id="1.4.1.21"/>
    </reaction>
</comment>
<evidence type="ECO:0000256" key="3">
    <source>
        <dbReference type="ARBA" id="ARBA00022857"/>
    </source>
</evidence>
<dbReference type="InterPro" id="IPR011182">
    <property type="entry name" value="L-Asp_DH"/>
</dbReference>
<name>A0ABU4G3G6_9BACL</name>
<keyword evidence="2 6" id="KW-0662">Pyridine nucleotide biosynthesis</keyword>
<dbReference type="HAMAP" id="MF_01265">
    <property type="entry name" value="NadX"/>
    <property type="match status" value="1"/>
</dbReference>
<dbReference type="NCBIfam" id="NF009828">
    <property type="entry name" value="PRK13303.1-3"/>
    <property type="match status" value="1"/>
</dbReference>
<gene>
    <name evidence="6 9" type="primary">nadX</name>
    <name evidence="9" type="ORF">QT716_12780</name>
</gene>
<protein>
    <recommendedName>
        <fullName evidence="6">L-aspartate dehydrogenase</fullName>
        <ecNumber evidence="6">1.4.1.21</ecNumber>
    </recommendedName>
</protein>
<reference evidence="9 10" key="1">
    <citation type="submission" date="2023-06" db="EMBL/GenBank/DDBJ databases">
        <title>Sporosarcina sp. nov., isolated from Korean traditional fermented seafood 'Jeotgal'.</title>
        <authorList>
            <person name="Yang A.-I."/>
            <person name="Shin N.-R."/>
        </authorList>
    </citation>
    <scope>NUCLEOTIDE SEQUENCE [LARGE SCALE GENOMIC DNA]</scope>
    <source>
        <strain evidence="9 10">KCTC3840</strain>
    </source>
</reference>
<evidence type="ECO:0000259" key="8">
    <source>
        <dbReference type="Pfam" id="PF03447"/>
    </source>
</evidence>
<feature type="domain" description="Aspartate dehydrogenase" evidence="7">
    <location>
        <begin position="160"/>
        <end position="245"/>
    </location>
</feature>
<keyword evidence="3 6" id="KW-0521">NADP</keyword>
<feature type="binding site" evidence="6">
    <location>
        <position position="123"/>
    </location>
    <ligand>
        <name>NAD(+)</name>
        <dbReference type="ChEBI" id="CHEBI:57540"/>
    </ligand>
</feature>
<feature type="domain" description="Aspartate/homoserine dehydrogenase NAD-binding" evidence="8">
    <location>
        <begin position="7"/>
        <end position="120"/>
    </location>
</feature>
<dbReference type="EC" id="1.4.1.21" evidence="6"/>
<dbReference type="NCBIfam" id="TIGR03855">
    <property type="entry name" value="NAD_NadX"/>
    <property type="match status" value="1"/>
</dbReference>
<evidence type="ECO:0000256" key="4">
    <source>
        <dbReference type="ARBA" id="ARBA00023002"/>
    </source>
</evidence>
<dbReference type="RefSeq" id="WP_317936485.1">
    <property type="nucleotide sequence ID" value="NZ_JAUBDH010000008.1"/>
</dbReference>
<organism evidence="9 10">
    <name type="scientific">Sporosarcina aquimarina</name>
    <dbReference type="NCBI Taxonomy" id="114975"/>
    <lineage>
        <taxon>Bacteria</taxon>
        <taxon>Bacillati</taxon>
        <taxon>Bacillota</taxon>
        <taxon>Bacilli</taxon>
        <taxon>Bacillales</taxon>
        <taxon>Caryophanaceae</taxon>
        <taxon>Sporosarcina</taxon>
    </lineage>
</organism>
<dbReference type="EMBL" id="JAUBDH010000008">
    <property type="protein sequence ID" value="MDW0110912.1"/>
    <property type="molecule type" value="Genomic_DNA"/>
</dbReference>
<sequence>MKIGIIGTGNIATYLLEHVNPNHEFECEVVALFGRNQEVGHQLSEQFHIDFYTDLQGFLNSPIELVVEAATVEAASAYVKDVVAHKKNLVISSIGVFKDIHFYDELKEIAALNGVQIYLPSGAIGGLDLLQSAQATNGLKSVKITTRKSPASLGLDGSHKKQILFEGSAREAVEQFPKNVNVALVLALAGVGVEKTEVCVIVDPAAERNTHTIEAEGDFGKMHFQVENNPMPNNPKTSLLAALSILAVLKNKDLAVKIGN</sequence>
<dbReference type="SUPFAM" id="SSF55347">
    <property type="entry name" value="Glyceraldehyde-3-phosphate dehydrogenase-like, C-terminal domain"/>
    <property type="match status" value="1"/>
</dbReference>
<comment type="pathway">
    <text evidence="6">Cofactor biosynthesis; NAD(+) biosynthesis; iminoaspartate from L-aspartate (dehydrogenase route): step 1/1.</text>
</comment>
<dbReference type="Pfam" id="PF01958">
    <property type="entry name" value="Asp_DH_C"/>
    <property type="match status" value="1"/>
</dbReference>
<dbReference type="InterPro" id="IPR020626">
    <property type="entry name" value="Asp_DH_prok"/>
</dbReference>
<dbReference type="NCBIfam" id="NF009829">
    <property type="entry name" value="PRK13303.1-4"/>
    <property type="match status" value="1"/>
</dbReference>
<evidence type="ECO:0000313" key="9">
    <source>
        <dbReference type="EMBL" id="MDW0110912.1"/>
    </source>
</evidence>
<keyword evidence="5 6" id="KW-0520">NAD</keyword>
<proteinExistence type="inferred from homology"/>
<dbReference type="PIRSF" id="PIRSF005227">
    <property type="entry name" value="Asp_dh_NAD_syn"/>
    <property type="match status" value="1"/>
</dbReference>
<comment type="function">
    <text evidence="6">Specifically catalyzes the NAD or NADP-dependent dehydrogenation of L-aspartate to iminoaspartate.</text>
</comment>
<dbReference type="Proteomes" id="UP001280629">
    <property type="component" value="Unassembled WGS sequence"/>
</dbReference>
<dbReference type="PANTHER" id="PTHR31873">
    <property type="entry name" value="L-ASPARTATE DEHYDROGENASE-RELATED"/>
    <property type="match status" value="1"/>
</dbReference>
<evidence type="ECO:0000256" key="1">
    <source>
        <dbReference type="ARBA" id="ARBA00008331"/>
    </source>
</evidence>
<evidence type="ECO:0000313" key="10">
    <source>
        <dbReference type="Proteomes" id="UP001280629"/>
    </source>
</evidence>
<dbReference type="InterPro" id="IPR022487">
    <property type="entry name" value="Asp_DH_arc"/>
</dbReference>
<dbReference type="InterPro" id="IPR002811">
    <property type="entry name" value="Asp_DH"/>
</dbReference>
<evidence type="ECO:0000259" key="7">
    <source>
        <dbReference type="Pfam" id="PF01958"/>
    </source>
</evidence>
<dbReference type="SUPFAM" id="SSF51735">
    <property type="entry name" value="NAD(P)-binding Rossmann-fold domains"/>
    <property type="match status" value="1"/>
</dbReference>
<keyword evidence="10" id="KW-1185">Reference proteome</keyword>
<comment type="catalytic activity">
    <reaction evidence="6">
        <text>L-aspartate + NADP(+) + H2O = oxaloacetate + NH4(+) + NADPH + H(+)</text>
        <dbReference type="Rhea" id="RHEA:11784"/>
        <dbReference type="ChEBI" id="CHEBI:15377"/>
        <dbReference type="ChEBI" id="CHEBI:15378"/>
        <dbReference type="ChEBI" id="CHEBI:16452"/>
        <dbReference type="ChEBI" id="CHEBI:28938"/>
        <dbReference type="ChEBI" id="CHEBI:29991"/>
        <dbReference type="ChEBI" id="CHEBI:57783"/>
        <dbReference type="ChEBI" id="CHEBI:58349"/>
        <dbReference type="EC" id="1.4.1.21"/>
    </reaction>
</comment>
<accession>A0ABU4G3G6</accession>
<keyword evidence="4 6" id="KW-0560">Oxidoreductase</keyword>
<dbReference type="GO" id="GO:0033735">
    <property type="term" value="F:aspartate dehydrogenase [NAD(P)+] activity"/>
    <property type="evidence" value="ECO:0007669"/>
    <property type="project" value="UniProtKB-EC"/>
</dbReference>
<dbReference type="InterPro" id="IPR036291">
    <property type="entry name" value="NAD(P)-bd_dom_sf"/>
</dbReference>
<dbReference type="InterPro" id="IPR005106">
    <property type="entry name" value="Asp/hSer_DH_NAD-bd"/>
</dbReference>
<evidence type="ECO:0000256" key="5">
    <source>
        <dbReference type="ARBA" id="ARBA00023027"/>
    </source>
</evidence>
<evidence type="ECO:0000256" key="6">
    <source>
        <dbReference type="HAMAP-Rule" id="MF_01265"/>
    </source>
</evidence>
<comment type="similarity">
    <text evidence="1 6">Belongs to the L-aspartate dehydrogenase family.</text>
</comment>
<dbReference type="Pfam" id="PF03447">
    <property type="entry name" value="NAD_binding_3"/>
    <property type="match status" value="1"/>
</dbReference>